<feature type="region of interest" description="Disordered" evidence="2">
    <location>
        <begin position="281"/>
        <end position="301"/>
    </location>
</feature>
<evidence type="ECO:0000256" key="2">
    <source>
        <dbReference type="SAM" id="MobiDB-lite"/>
    </source>
</evidence>
<dbReference type="PROSITE" id="PS50004">
    <property type="entry name" value="C2"/>
    <property type="match status" value="1"/>
</dbReference>
<dbReference type="InterPro" id="IPR056430">
    <property type="entry name" value="C2CD5_YbjQ-like_dom"/>
</dbReference>
<dbReference type="GO" id="GO:0090314">
    <property type="term" value="P:positive regulation of protein targeting to membrane"/>
    <property type="evidence" value="ECO:0007669"/>
    <property type="project" value="TreeGrafter"/>
</dbReference>
<dbReference type="Pfam" id="PF00168">
    <property type="entry name" value="C2"/>
    <property type="match status" value="1"/>
</dbReference>
<dbReference type="InterPro" id="IPR000008">
    <property type="entry name" value="C2_dom"/>
</dbReference>
<accession>W4G1I5</accession>
<evidence type="ECO:0000313" key="4">
    <source>
        <dbReference type="EMBL" id="ETV72919.1"/>
    </source>
</evidence>
<dbReference type="GO" id="GO:0065002">
    <property type="term" value="P:intracellular protein transmembrane transport"/>
    <property type="evidence" value="ECO:0007669"/>
    <property type="project" value="TreeGrafter"/>
</dbReference>
<dbReference type="GeneID" id="20814248"/>
<dbReference type="AlphaFoldDB" id="W4G1I5"/>
<reference evidence="4" key="1">
    <citation type="submission" date="2013-12" db="EMBL/GenBank/DDBJ databases">
        <title>The Genome Sequence of Aphanomyces astaci APO3.</title>
        <authorList>
            <consortium name="The Broad Institute Genomics Platform"/>
            <person name="Russ C."/>
            <person name="Tyler B."/>
            <person name="van West P."/>
            <person name="Dieguez-Uribeondo J."/>
            <person name="Young S.K."/>
            <person name="Zeng Q."/>
            <person name="Gargeya S."/>
            <person name="Fitzgerald M."/>
            <person name="Abouelleil A."/>
            <person name="Alvarado L."/>
            <person name="Chapman S.B."/>
            <person name="Gainer-Dewar J."/>
            <person name="Goldberg J."/>
            <person name="Griggs A."/>
            <person name="Gujja S."/>
            <person name="Hansen M."/>
            <person name="Howarth C."/>
            <person name="Imamovic A."/>
            <person name="Ireland A."/>
            <person name="Larimer J."/>
            <person name="McCowan C."/>
            <person name="Murphy C."/>
            <person name="Pearson M."/>
            <person name="Poon T.W."/>
            <person name="Priest M."/>
            <person name="Roberts A."/>
            <person name="Saif S."/>
            <person name="Shea T."/>
            <person name="Sykes S."/>
            <person name="Wortman J."/>
            <person name="Nusbaum C."/>
            <person name="Birren B."/>
        </authorList>
    </citation>
    <scope>NUCLEOTIDE SEQUENCE [LARGE SCALE GENOMIC DNA]</scope>
    <source>
        <strain evidence="4">APO3</strain>
    </source>
</reference>
<dbReference type="InterPro" id="IPR038983">
    <property type="entry name" value="C2CD5"/>
</dbReference>
<dbReference type="GO" id="GO:0010828">
    <property type="term" value="P:positive regulation of D-glucose transmembrane transport"/>
    <property type="evidence" value="ECO:0007669"/>
    <property type="project" value="TreeGrafter"/>
</dbReference>
<dbReference type="Pfam" id="PF23028">
    <property type="entry name" value="YbjQ_3"/>
    <property type="match status" value="1"/>
</dbReference>
<dbReference type="SUPFAM" id="SSF49562">
    <property type="entry name" value="C2 domain (Calcium/lipid-binding domain, CaLB)"/>
    <property type="match status" value="1"/>
</dbReference>
<dbReference type="GO" id="GO:0005886">
    <property type="term" value="C:plasma membrane"/>
    <property type="evidence" value="ECO:0007669"/>
    <property type="project" value="TreeGrafter"/>
</dbReference>
<feature type="coiled-coil region" evidence="1">
    <location>
        <begin position="621"/>
        <end position="648"/>
    </location>
</feature>
<dbReference type="GO" id="GO:0031340">
    <property type="term" value="P:positive regulation of vesicle fusion"/>
    <property type="evidence" value="ECO:0007669"/>
    <property type="project" value="TreeGrafter"/>
</dbReference>
<protein>
    <recommendedName>
        <fullName evidence="3">C2 domain-containing protein</fullName>
    </recommendedName>
</protein>
<dbReference type="EMBL" id="KI913152">
    <property type="protein sequence ID" value="ETV72919.1"/>
    <property type="molecule type" value="Genomic_DNA"/>
</dbReference>
<dbReference type="VEuPathDB" id="FungiDB:H257_12252"/>
<dbReference type="Pfam" id="PF23025">
    <property type="entry name" value="YbjQ_2"/>
    <property type="match status" value="3"/>
</dbReference>
<dbReference type="InterPro" id="IPR056431">
    <property type="entry name" value="C2CD5_YbjQ-rel_dom"/>
</dbReference>
<dbReference type="GO" id="GO:0005544">
    <property type="term" value="F:calcium-dependent phospholipid binding"/>
    <property type="evidence" value="ECO:0007669"/>
    <property type="project" value="InterPro"/>
</dbReference>
<dbReference type="PANTHER" id="PTHR37412">
    <property type="entry name" value="C2 DOMAIN-CONTAINING PROTEIN 5"/>
    <property type="match status" value="1"/>
</dbReference>
<dbReference type="SMART" id="SM00239">
    <property type="entry name" value="C2"/>
    <property type="match status" value="1"/>
</dbReference>
<dbReference type="InterPro" id="IPR057815">
    <property type="entry name" value="C2CD5_C"/>
</dbReference>
<sequence length="1067" mass="117687">MPCTIKIRLVEARGLPVVERASKVADAYVDITFASFEARSTVSKKSLTPRWDEEFRFDVVDDAVLQSQPIMFKVMDHDVYTTDATIGIVYVDLNCILMKEGCSVQGWYPIYDTLLGVRGELHLVIRLHYFGDINPFRESSAGVQFFSLSTLDPAIFTTQRMLGFVEELVVHADPEYSWSDSFRTSRKSNEYRQLLLYKLSSQVSTMVGKKALDLGGNAVLGYRQFFDVEGDSGMVARACGTAVFLVPTTDTSGVAAPIDGDVDALISGLLKRSVGTDDAATLPSPSVDAAAGSADQGSGSPRLATMASLRKFTSTFKPQRTTKTFELGAHDEIQLLTVKAFHPDTRVRLGGIVTARSVKFLGKMATKLADQETRDSWWLELREEVRAHAQSLQCSFVIGYNESCTIHDDVCVMSACGTAAVVKYPKKPRRPTAAFPPDATAAPLSAADALDASPQLSRSARRPTKASSNRTVFHESPCMMCHIPYSRSLAPFSNMRMVRCGVCGRKWVPEMLLCSTEPLCGMAITGSGTFIQARVCRQRRRGTGDANATIVSEALPFLEYEMHRQLMAKMRVLGVNALFGFESQVQISGGFVIGIITGTGIYLPALPMPQPLRITRNIDVKDDEDRRLVQLQSQIEAKSNRNRALMKQDAKCVVPPEFKAERAKIDSDDRLGHKRALRKLKKKDDVIERKPSMEGTVEVLVVADEDKGSSSDSSSESDDEVVNSDSNGDNKHPFVLEIDDETDEDLMSVLLEQPLPEGVSICNTDSLPGTTQHGANIHLFLSMKRVEWDEEHTRDTRVNVLFSHVFKMLFTSLLFKLRAFAPCVVCGLRTRVALAGDNMIEVVLMGMAMLAGPELPPLDSLLPLAGRRSTSLEPDDADDDDGEPSDHSSLRLQILQNASSFRPPQSPSADIAAFIGPHAREWIELTPLSYVPGAKILRYLGRITLHFIKESWTVRECGGLGAFFHLFLSEAISVVRAHVRALGGNAMLSFRLVPIESSQLYRNQVYNMISVTGYVMYSQYICIQTGVGMRCCSSENKAPCPWDGTQVRWPVSTCPQSITLARIVLTT</sequence>
<proteinExistence type="predicted"/>
<dbReference type="Gene3D" id="2.60.40.150">
    <property type="entry name" value="C2 domain"/>
    <property type="match status" value="1"/>
</dbReference>
<feature type="region of interest" description="Disordered" evidence="2">
    <location>
        <begin position="704"/>
        <end position="734"/>
    </location>
</feature>
<keyword evidence="1" id="KW-0175">Coiled coil</keyword>
<dbReference type="OrthoDB" id="419768at2759"/>
<name>W4G1I5_APHAT</name>
<evidence type="ECO:0000256" key="1">
    <source>
        <dbReference type="SAM" id="Coils"/>
    </source>
</evidence>
<dbReference type="Pfam" id="PF23128">
    <property type="entry name" value="YbjQ_4"/>
    <property type="match status" value="1"/>
</dbReference>
<feature type="compositionally biased region" description="Low complexity" evidence="2">
    <location>
        <begin position="286"/>
        <end position="300"/>
    </location>
</feature>
<dbReference type="PANTHER" id="PTHR37412:SF2">
    <property type="entry name" value="C2 DOMAIN-CONTAINING PROTEIN 5"/>
    <property type="match status" value="1"/>
</dbReference>
<evidence type="ECO:0000259" key="3">
    <source>
        <dbReference type="PROSITE" id="PS50004"/>
    </source>
</evidence>
<organism evidence="4">
    <name type="scientific">Aphanomyces astaci</name>
    <name type="common">Crayfish plague agent</name>
    <dbReference type="NCBI Taxonomy" id="112090"/>
    <lineage>
        <taxon>Eukaryota</taxon>
        <taxon>Sar</taxon>
        <taxon>Stramenopiles</taxon>
        <taxon>Oomycota</taxon>
        <taxon>Saprolegniomycetes</taxon>
        <taxon>Saprolegniales</taxon>
        <taxon>Verrucalvaceae</taxon>
        <taxon>Aphanomyces</taxon>
    </lineage>
</organism>
<dbReference type="GO" id="GO:0005509">
    <property type="term" value="F:calcium ion binding"/>
    <property type="evidence" value="ECO:0007669"/>
    <property type="project" value="TreeGrafter"/>
</dbReference>
<dbReference type="InterPro" id="IPR035892">
    <property type="entry name" value="C2_domain_sf"/>
</dbReference>
<gene>
    <name evidence="4" type="ORF">H257_12252</name>
</gene>
<feature type="domain" description="C2" evidence="3">
    <location>
        <begin position="1"/>
        <end position="108"/>
    </location>
</feature>
<dbReference type="RefSeq" id="XP_009837705.1">
    <property type="nucleotide sequence ID" value="XM_009839403.1"/>
</dbReference>
<dbReference type="GO" id="GO:0072659">
    <property type="term" value="P:protein localization to plasma membrane"/>
    <property type="evidence" value="ECO:0007669"/>
    <property type="project" value="TreeGrafter"/>
</dbReference>